<protein>
    <submittedName>
        <fullName evidence="2">Uncharacterized protein</fullName>
    </submittedName>
</protein>
<feature type="compositionally biased region" description="Basic residues" evidence="1">
    <location>
        <begin position="420"/>
        <end position="429"/>
    </location>
</feature>
<comment type="caution">
    <text evidence="2">The sequence shown here is derived from an EMBL/GenBank/DDBJ whole genome shotgun (WGS) entry which is preliminary data.</text>
</comment>
<keyword evidence="3" id="KW-1185">Reference proteome</keyword>
<evidence type="ECO:0000313" key="3">
    <source>
        <dbReference type="Proteomes" id="UP001281761"/>
    </source>
</evidence>
<sequence length="468" mass="53819">MNLSSRLLSQTEPWRLNAMKTCLEHKLLGKTTRLDANDVKLVVEGLKTNPLVPMWHLRHIIPFVTEVPQDQTKRRELFSQLKETFKQNERDFWITILLIHAPIEESEKKRLIALIEGCKQFEQAQKEKLTFLVDQTNHNQDYIDGWNKALTCLEGKQKEDISSLAFLDQFVAVSEKGSEDAPDLETVIWSAENIQNRDKDTLLSLVNRRPRFTPSRREEIASWFRPRLESKLETTIIESIDRSKLSKQYQVILKNCVTTCQSMSGADIAYLKKTIESDRHLKKHSGYLLSFLDRSKMLSQSDRILALSCGLDQSEAAKRAIPLLFDYFGGTQVDDTDLDLIRADVQYFKTRLNIKQKRLIKHLHKANLSWKDLATLLCLPNGVGSTRLPGFGVLYPPKIQGPIKKRTSGPSTPLSEKIKQKVQTKHPRKSPYEKPNKVRLICTPSPTRTKRMVHLSDHPPKEPTHNLN</sequence>
<reference evidence="2 3" key="1">
    <citation type="journal article" date="2022" name="bioRxiv">
        <title>Genomics of Preaxostyla Flagellates Illuminates Evolutionary Transitions and the Path Towards Mitochondrial Loss.</title>
        <authorList>
            <person name="Novak L.V.F."/>
            <person name="Treitli S.C."/>
            <person name="Pyrih J."/>
            <person name="Halakuc P."/>
            <person name="Pipaliya S.V."/>
            <person name="Vacek V."/>
            <person name="Brzon O."/>
            <person name="Soukal P."/>
            <person name="Eme L."/>
            <person name="Dacks J.B."/>
            <person name="Karnkowska A."/>
            <person name="Elias M."/>
            <person name="Hampl V."/>
        </authorList>
    </citation>
    <scope>NUCLEOTIDE SEQUENCE [LARGE SCALE GENOMIC DNA]</scope>
    <source>
        <strain evidence="2">NAU3</strain>
        <tissue evidence="2">Gut</tissue>
    </source>
</reference>
<feature type="compositionally biased region" description="Basic and acidic residues" evidence="1">
    <location>
        <begin position="454"/>
        <end position="468"/>
    </location>
</feature>
<evidence type="ECO:0000256" key="1">
    <source>
        <dbReference type="SAM" id="MobiDB-lite"/>
    </source>
</evidence>
<dbReference type="EMBL" id="JARBJD010000112">
    <property type="protein sequence ID" value="KAK2951864.1"/>
    <property type="molecule type" value="Genomic_DNA"/>
</dbReference>
<feature type="region of interest" description="Disordered" evidence="1">
    <location>
        <begin position="402"/>
        <end position="468"/>
    </location>
</feature>
<organism evidence="2 3">
    <name type="scientific">Blattamonas nauphoetae</name>
    <dbReference type="NCBI Taxonomy" id="2049346"/>
    <lineage>
        <taxon>Eukaryota</taxon>
        <taxon>Metamonada</taxon>
        <taxon>Preaxostyla</taxon>
        <taxon>Oxymonadida</taxon>
        <taxon>Blattamonas</taxon>
    </lineage>
</organism>
<dbReference type="Proteomes" id="UP001281761">
    <property type="component" value="Unassembled WGS sequence"/>
</dbReference>
<name>A0ABQ9XM27_9EUKA</name>
<evidence type="ECO:0000313" key="2">
    <source>
        <dbReference type="EMBL" id="KAK2951864.1"/>
    </source>
</evidence>
<gene>
    <name evidence="2" type="ORF">BLNAU_13234</name>
</gene>
<accession>A0ABQ9XM27</accession>
<proteinExistence type="predicted"/>